<accession>A0ABW0UB52</accession>
<evidence type="ECO:0000256" key="1">
    <source>
        <dbReference type="ARBA" id="ARBA00022723"/>
    </source>
</evidence>
<gene>
    <name evidence="4" type="ORF">ACFPQ3_03995</name>
</gene>
<evidence type="ECO:0000313" key="5">
    <source>
        <dbReference type="Proteomes" id="UP001596110"/>
    </source>
</evidence>
<dbReference type="Proteomes" id="UP001596110">
    <property type="component" value="Unassembled WGS sequence"/>
</dbReference>
<protein>
    <submittedName>
        <fullName evidence="4">HIRAN domain-containing protein</fullName>
    </submittedName>
</protein>
<dbReference type="Gene3D" id="3.30.70.2330">
    <property type="match status" value="1"/>
</dbReference>
<evidence type="ECO:0000256" key="2">
    <source>
        <dbReference type="ARBA" id="ARBA00022801"/>
    </source>
</evidence>
<organism evidence="4 5">
    <name type="scientific">Streptococcus caledonicus</name>
    <dbReference type="NCBI Taxonomy" id="2614158"/>
    <lineage>
        <taxon>Bacteria</taxon>
        <taxon>Bacillati</taxon>
        <taxon>Bacillota</taxon>
        <taxon>Bacilli</taxon>
        <taxon>Lactobacillales</taxon>
        <taxon>Streptococcaceae</taxon>
        <taxon>Streptococcus</taxon>
    </lineage>
</organism>
<sequence length="132" mass="15090">MDLQKIDKGNDLVSLFHQKGGEVDFALPFERDIFLFDTYVAGVMHVENFEMIEPDLKNGVELVFLREPNNPYDAEAIMIQTQAGQKIGYVPKKDNVIFARLMDAGKLLIGKIQEKTQKGKWTKIDIGIYLRD</sequence>
<name>A0ABW0UB52_9STRE</name>
<keyword evidence="2" id="KW-0378">Hydrolase</keyword>
<evidence type="ECO:0000259" key="3">
    <source>
        <dbReference type="SMART" id="SM00910"/>
    </source>
</evidence>
<keyword evidence="1" id="KW-0479">Metal-binding</keyword>
<dbReference type="EMBL" id="JBHSOJ010000015">
    <property type="protein sequence ID" value="MFC5630765.1"/>
    <property type="molecule type" value="Genomic_DNA"/>
</dbReference>
<proteinExistence type="predicted"/>
<feature type="domain" description="HIRAN" evidence="3">
    <location>
        <begin position="33"/>
        <end position="132"/>
    </location>
</feature>
<dbReference type="Pfam" id="PF08797">
    <property type="entry name" value="HIRAN"/>
    <property type="match status" value="1"/>
</dbReference>
<evidence type="ECO:0000313" key="4">
    <source>
        <dbReference type="EMBL" id="MFC5630765.1"/>
    </source>
</evidence>
<keyword evidence="5" id="KW-1185">Reference proteome</keyword>
<comment type="caution">
    <text evidence="4">The sequence shown here is derived from an EMBL/GenBank/DDBJ whole genome shotgun (WGS) entry which is preliminary data.</text>
</comment>
<dbReference type="SMART" id="SM00910">
    <property type="entry name" value="HIRAN"/>
    <property type="match status" value="1"/>
</dbReference>
<reference evidence="5" key="1">
    <citation type="journal article" date="2019" name="Int. J. Syst. Evol. Microbiol.">
        <title>The Global Catalogue of Microorganisms (GCM) 10K type strain sequencing project: providing services to taxonomists for standard genome sequencing and annotation.</title>
        <authorList>
            <consortium name="The Broad Institute Genomics Platform"/>
            <consortium name="The Broad Institute Genome Sequencing Center for Infectious Disease"/>
            <person name="Wu L."/>
            <person name="Ma J."/>
        </authorList>
    </citation>
    <scope>NUCLEOTIDE SEQUENCE [LARGE SCALE GENOMIC DNA]</scope>
    <source>
        <strain evidence="5">DT43</strain>
    </source>
</reference>
<dbReference type="RefSeq" id="WP_156806139.1">
    <property type="nucleotide sequence ID" value="NZ_JBHSOJ010000015.1"/>
</dbReference>
<dbReference type="InterPro" id="IPR014905">
    <property type="entry name" value="HIRAN"/>
</dbReference>